<comment type="caution">
    <text evidence="3">The sequence shown here is derived from an EMBL/GenBank/DDBJ whole genome shotgun (WGS) entry which is preliminary data.</text>
</comment>
<feature type="domain" description="DUF3592" evidence="2">
    <location>
        <begin position="65"/>
        <end position="121"/>
    </location>
</feature>
<dbReference type="RefSeq" id="WP_209243444.1">
    <property type="nucleotide sequence ID" value="NZ_JADKMA010000271.1"/>
</dbReference>
<evidence type="ECO:0000256" key="1">
    <source>
        <dbReference type="SAM" id="Phobius"/>
    </source>
</evidence>
<evidence type="ECO:0000313" key="3">
    <source>
        <dbReference type="EMBL" id="MBO8196239.1"/>
    </source>
</evidence>
<dbReference type="InterPro" id="IPR021994">
    <property type="entry name" value="DUF3592"/>
</dbReference>
<gene>
    <name evidence="3" type="ORF">ITI46_32040</name>
</gene>
<evidence type="ECO:0000313" key="4">
    <source>
        <dbReference type="Proteomes" id="UP001519064"/>
    </source>
</evidence>
<name>A0ABS3XLQ5_9ACTN</name>
<sequence>MTGSGARPGRRARPGTPKGLWGFTLAAAGFAVFGAVLLVDAALFAQRAERAEAVVAGIGEKKTCVRNAGKSSSQEYTCFPVEYRFTTGEGRSVTFTERHSEKGLPTVGERARIRYDPADPAGDVRFETGALYRYGFPVAALAGGVAGACLGTVLLLRYRRAGTAAHSEE</sequence>
<accession>A0ABS3XLQ5</accession>
<evidence type="ECO:0000259" key="2">
    <source>
        <dbReference type="Pfam" id="PF12158"/>
    </source>
</evidence>
<keyword evidence="1" id="KW-0812">Transmembrane</keyword>
<reference evidence="3 4" key="1">
    <citation type="submission" date="2020-11" db="EMBL/GenBank/DDBJ databases">
        <title>Streptomyces spirodelae sp. nov., isolated from duckweed.</title>
        <authorList>
            <person name="Saimee Y."/>
            <person name="Duangmal K."/>
        </authorList>
    </citation>
    <scope>NUCLEOTIDE SEQUENCE [LARGE SCALE GENOMIC DNA]</scope>
    <source>
        <strain evidence="3 4">S16-07</strain>
    </source>
</reference>
<dbReference type="Pfam" id="PF12158">
    <property type="entry name" value="DUF3592"/>
    <property type="match status" value="1"/>
</dbReference>
<keyword evidence="1" id="KW-0472">Membrane</keyword>
<proteinExistence type="predicted"/>
<feature type="transmembrane region" description="Helical" evidence="1">
    <location>
        <begin position="134"/>
        <end position="156"/>
    </location>
</feature>
<keyword evidence="1" id="KW-1133">Transmembrane helix</keyword>
<protein>
    <submittedName>
        <fullName evidence="3">DUF3592 domain-containing protein</fullName>
    </submittedName>
</protein>
<keyword evidence="4" id="KW-1185">Reference proteome</keyword>
<feature type="transmembrane region" description="Helical" evidence="1">
    <location>
        <begin position="20"/>
        <end position="45"/>
    </location>
</feature>
<dbReference type="EMBL" id="JADKMA010000271">
    <property type="protein sequence ID" value="MBO8196239.1"/>
    <property type="molecule type" value="Genomic_DNA"/>
</dbReference>
<dbReference type="Proteomes" id="UP001519064">
    <property type="component" value="Unassembled WGS sequence"/>
</dbReference>
<organism evidence="3 4">
    <name type="scientific">Streptomyces oryzae</name>
    <dbReference type="NCBI Taxonomy" id="1434886"/>
    <lineage>
        <taxon>Bacteria</taxon>
        <taxon>Bacillati</taxon>
        <taxon>Actinomycetota</taxon>
        <taxon>Actinomycetes</taxon>
        <taxon>Kitasatosporales</taxon>
        <taxon>Streptomycetaceae</taxon>
        <taxon>Streptomyces</taxon>
    </lineage>
</organism>